<dbReference type="InterPro" id="IPR021486">
    <property type="entry name" value="DUF3139"/>
</dbReference>
<dbReference type="AlphaFoldDB" id="A0A6M0H428"/>
<name>A0A6M0H428_9CLOT</name>
<dbReference type="Pfam" id="PF11337">
    <property type="entry name" value="DUF3139"/>
    <property type="match status" value="1"/>
</dbReference>
<protein>
    <submittedName>
        <fullName evidence="1">DUF3139 domain-containing protein</fullName>
    </submittedName>
</protein>
<accession>A0A6M0H428</accession>
<dbReference type="EMBL" id="JAAGPU010000015">
    <property type="protein sequence ID" value="NEU05028.1"/>
    <property type="molecule type" value="Genomic_DNA"/>
</dbReference>
<proteinExistence type="predicted"/>
<sequence>MIEIWICTSRYIAQRTIFDYIDRQGISRNDIVVEDFFRDWTRGGYIYNVSIKDENPGIYYIYYYDKGKIMFSASEMNAQKIKEKIWGGNYLDDSEEQNLKYPPLKE</sequence>
<gene>
    <name evidence="1" type="ORF">G3M99_09215</name>
</gene>
<keyword evidence="2" id="KW-1185">Reference proteome</keyword>
<evidence type="ECO:0000313" key="1">
    <source>
        <dbReference type="EMBL" id="NEU05028.1"/>
    </source>
</evidence>
<reference evidence="1 2" key="1">
    <citation type="submission" date="2020-02" db="EMBL/GenBank/DDBJ databases">
        <title>Genome assembly of a novel Clostridium senegalense strain.</title>
        <authorList>
            <person name="Gupta T.B."/>
            <person name="Jauregui R."/>
            <person name="Maclean P."/>
            <person name="Nawarathana A."/>
            <person name="Brightwell G."/>
        </authorList>
    </citation>
    <scope>NUCLEOTIDE SEQUENCE [LARGE SCALE GENOMIC DNA]</scope>
    <source>
        <strain evidence="1 2">AGRFS4</strain>
    </source>
</reference>
<evidence type="ECO:0000313" key="2">
    <source>
        <dbReference type="Proteomes" id="UP000481872"/>
    </source>
</evidence>
<comment type="caution">
    <text evidence="1">The sequence shown here is derived from an EMBL/GenBank/DDBJ whole genome shotgun (WGS) entry which is preliminary data.</text>
</comment>
<organism evidence="1 2">
    <name type="scientific">Clostridium senegalense</name>
    <dbReference type="NCBI Taxonomy" id="1465809"/>
    <lineage>
        <taxon>Bacteria</taxon>
        <taxon>Bacillati</taxon>
        <taxon>Bacillota</taxon>
        <taxon>Clostridia</taxon>
        <taxon>Eubacteriales</taxon>
        <taxon>Clostridiaceae</taxon>
        <taxon>Clostridium</taxon>
    </lineage>
</organism>
<dbReference type="Proteomes" id="UP000481872">
    <property type="component" value="Unassembled WGS sequence"/>
</dbReference>